<keyword evidence="6" id="KW-0239">DNA-directed DNA polymerase</keyword>
<organism evidence="11 12">
    <name type="scientific">Metamycoplasma phocicerebrale</name>
    <dbReference type="NCBI Taxonomy" id="142649"/>
    <lineage>
        <taxon>Bacteria</taxon>
        <taxon>Bacillati</taxon>
        <taxon>Mycoplasmatota</taxon>
        <taxon>Mycoplasmoidales</taxon>
        <taxon>Metamycoplasmataceae</taxon>
        <taxon>Metamycoplasma</taxon>
    </lineage>
</organism>
<keyword evidence="3" id="KW-0808">Transferase</keyword>
<gene>
    <name evidence="11" type="ORF">DMC14_001835</name>
</gene>
<evidence type="ECO:0000259" key="10">
    <source>
        <dbReference type="Pfam" id="PF21694"/>
    </source>
</evidence>
<dbReference type="PANTHER" id="PTHR34388">
    <property type="entry name" value="DNA POLYMERASE III SUBUNIT DELTA"/>
    <property type="match status" value="1"/>
</dbReference>
<evidence type="ECO:0000313" key="12">
    <source>
        <dbReference type="Proteomes" id="UP000256585"/>
    </source>
</evidence>
<dbReference type="SUPFAM" id="SSF52540">
    <property type="entry name" value="P-loop containing nucleoside triphosphate hydrolases"/>
    <property type="match status" value="1"/>
</dbReference>
<dbReference type="InterPro" id="IPR008921">
    <property type="entry name" value="DNA_pol3_clamp-load_cplx_C"/>
</dbReference>
<accession>A0A3T0TU25</accession>
<dbReference type="Pfam" id="PF21694">
    <property type="entry name" value="DNA_pol3_delta_C"/>
    <property type="match status" value="1"/>
</dbReference>
<proteinExistence type="inferred from homology"/>
<evidence type="ECO:0000313" key="11">
    <source>
        <dbReference type="EMBL" id="AZZ65523.1"/>
    </source>
</evidence>
<dbReference type="SUPFAM" id="SSF48019">
    <property type="entry name" value="post-AAA+ oligomerization domain-like"/>
    <property type="match status" value="1"/>
</dbReference>
<dbReference type="Gene3D" id="3.40.50.300">
    <property type="entry name" value="P-loop containing nucleotide triphosphate hydrolases"/>
    <property type="match status" value="1"/>
</dbReference>
<dbReference type="KEGG" id="mphc:DMC14_001835"/>
<dbReference type="InterPro" id="IPR048466">
    <property type="entry name" value="DNA_pol3_delta-like_C"/>
</dbReference>
<evidence type="ECO:0000256" key="5">
    <source>
        <dbReference type="ARBA" id="ARBA00022705"/>
    </source>
</evidence>
<evidence type="ECO:0000256" key="8">
    <source>
        <dbReference type="ARBA" id="ARBA00049244"/>
    </source>
</evidence>
<evidence type="ECO:0000256" key="1">
    <source>
        <dbReference type="ARBA" id="ARBA00012417"/>
    </source>
</evidence>
<name>A0A3T0TU25_9BACT</name>
<dbReference type="Gene3D" id="1.20.272.10">
    <property type="match status" value="1"/>
</dbReference>
<comment type="similarity">
    <text evidence="7">Belongs to the DNA polymerase HolA subunit family.</text>
</comment>
<sequence length="322" mass="37338">MYLIKGDEQYFIDEKINEILTKVKIEFNEEIELIKFYDFFSLEEFSDALNNSGLFTTKKIIIVKNPYLFNNKAKFVKSLITEFIELIKAGSRDKNIILIFSQEIYKYDNNFIPSAAFVFVNKSSEIIEVKKILERDLFSYVSKMFKEKNASISNLALSQFLVSMPNNLSLIESEIDKLLLISKNVTEKMIEDNNFSMSNNIDFALTEAILKWQSEKNIVSKILEQLEYGADSNQIISQISSILINSKNIAILKNNNLTNEEISKIINIHPYRVKLHSEFLNKIGIKKLNNLIKKISKLDTLLKRGKIKEEIFIDLISMELIK</sequence>
<keyword evidence="4" id="KW-0548">Nucleotidyltransferase</keyword>
<evidence type="ECO:0000256" key="3">
    <source>
        <dbReference type="ARBA" id="ARBA00022679"/>
    </source>
</evidence>
<dbReference type="EMBL" id="CP033058">
    <property type="protein sequence ID" value="AZZ65523.1"/>
    <property type="molecule type" value="Genomic_DNA"/>
</dbReference>
<evidence type="ECO:0000256" key="4">
    <source>
        <dbReference type="ARBA" id="ARBA00022695"/>
    </source>
</evidence>
<feature type="domain" description="DNA polymerase III delta N-terminal" evidence="9">
    <location>
        <begin position="2"/>
        <end position="103"/>
    </location>
</feature>
<dbReference type="GO" id="GO:0006261">
    <property type="term" value="P:DNA-templated DNA replication"/>
    <property type="evidence" value="ECO:0007669"/>
    <property type="project" value="TreeGrafter"/>
</dbReference>
<evidence type="ECO:0000256" key="7">
    <source>
        <dbReference type="ARBA" id="ARBA00034754"/>
    </source>
</evidence>
<dbReference type="RefSeq" id="WP_116171647.1">
    <property type="nucleotide sequence ID" value="NZ_CP033058.2"/>
</dbReference>
<feature type="domain" description="DNA polymerase III delta subunit-like C-terminal" evidence="10">
    <location>
        <begin position="203"/>
        <end position="319"/>
    </location>
</feature>
<evidence type="ECO:0000256" key="2">
    <source>
        <dbReference type="ARBA" id="ARBA00017703"/>
    </source>
</evidence>
<dbReference type="NCBIfam" id="TIGR01128">
    <property type="entry name" value="holA"/>
    <property type="match status" value="1"/>
</dbReference>
<keyword evidence="12" id="KW-1185">Reference proteome</keyword>
<keyword evidence="5" id="KW-0235">DNA replication</keyword>
<evidence type="ECO:0000259" key="9">
    <source>
        <dbReference type="Pfam" id="PF06144"/>
    </source>
</evidence>
<evidence type="ECO:0000256" key="6">
    <source>
        <dbReference type="ARBA" id="ARBA00022932"/>
    </source>
</evidence>
<dbReference type="Proteomes" id="UP000256585">
    <property type="component" value="Chromosome"/>
</dbReference>
<dbReference type="InterPro" id="IPR027417">
    <property type="entry name" value="P-loop_NTPase"/>
</dbReference>
<dbReference type="PANTHER" id="PTHR34388:SF1">
    <property type="entry name" value="DNA POLYMERASE III SUBUNIT DELTA"/>
    <property type="match status" value="1"/>
</dbReference>
<protein>
    <recommendedName>
        <fullName evidence="2">DNA polymerase III subunit delta</fullName>
        <ecNumber evidence="1">2.7.7.7</ecNumber>
    </recommendedName>
</protein>
<comment type="catalytic activity">
    <reaction evidence="8">
        <text>DNA(n) + a 2'-deoxyribonucleoside 5'-triphosphate = DNA(n+1) + diphosphate</text>
        <dbReference type="Rhea" id="RHEA:22508"/>
        <dbReference type="Rhea" id="RHEA-COMP:17339"/>
        <dbReference type="Rhea" id="RHEA-COMP:17340"/>
        <dbReference type="ChEBI" id="CHEBI:33019"/>
        <dbReference type="ChEBI" id="CHEBI:61560"/>
        <dbReference type="ChEBI" id="CHEBI:173112"/>
        <dbReference type="EC" id="2.7.7.7"/>
    </reaction>
</comment>
<dbReference type="GO" id="GO:0003677">
    <property type="term" value="F:DNA binding"/>
    <property type="evidence" value="ECO:0007669"/>
    <property type="project" value="InterPro"/>
</dbReference>
<dbReference type="Pfam" id="PF06144">
    <property type="entry name" value="DNA_pol3_delta"/>
    <property type="match status" value="1"/>
</dbReference>
<reference evidence="11" key="1">
    <citation type="submission" date="2019-03" db="EMBL/GenBank/DDBJ databases">
        <title>Draft Sequence and Annotation of the Mycoplasma phocicerebrale Strain 1049T Genome.</title>
        <authorList>
            <person name="Frasca S.Jr."/>
            <person name="Kutish G.F."/>
            <person name="Castellanos Gell J."/>
            <person name="Michaels D.L."/>
            <person name="Brown D.R."/>
        </authorList>
    </citation>
    <scope>NUCLEOTIDE SEQUENCE</scope>
    <source>
        <strain evidence="11">1049</strain>
    </source>
</reference>
<dbReference type="GO" id="GO:0009360">
    <property type="term" value="C:DNA polymerase III complex"/>
    <property type="evidence" value="ECO:0007669"/>
    <property type="project" value="InterPro"/>
</dbReference>
<dbReference type="Gene3D" id="1.10.8.60">
    <property type="match status" value="1"/>
</dbReference>
<dbReference type="OrthoDB" id="400018at2"/>
<dbReference type="AlphaFoldDB" id="A0A3T0TU25"/>
<dbReference type="InterPro" id="IPR005790">
    <property type="entry name" value="DNA_polIII_delta"/>
</dbReference>
<dbReference type="InterPro" id="IPR010372">
    <property type="entry name" value="DNA_pol3_delta_N"/>
</dbReference>
<dbReference type="GO" id="GO:0003887">
    <property type="term" value="F:DNA-directed DNA polymerase activity"/>
    <property type="evidence" value="ECO:0007669"/>
    <property type="project" value="UniProtKB-KW"/>
</dbReference>
<dbReference type="EC" id="2.7.7.7" evidence="1"/>